<accession>F2K4E6</accession>
<dbReference type="PATRIC" id="fig|717774.3.peg.1012"/>
<dbReference type="KEGG" id="mme:Marme_0970"/>
<dbReference type="EMBL" id="CP002583">
    <property type="protein sequence ID" value="ADZ90245.1"/>
    <property type="molecule type" value="Genomic_DNA"/>
</dbReference>
<reference evidence="1 2" key="1">
    <citation type="journal article" date="2012" name="Stand. Genomic Sci.">
        <title>Complete genome sequence of the melanogenic marine bacterium Marinomonas mediterranea type strain (MMB-1(T)).</title>
        <authorList>
            <person name="Lucas-Elio P."/>
            <person name="Goodwin L."/>
            <person name="Woyke T."/>
            <person name="Pitluck S."/>
            <person name="Nolan M."/>
            <person name="Kyrpides N.C."/>
            <person name="Detter J.C."/>
            <person name="Copeland A."/>
            <person name="Teshima H."/>
            <person name="Bruce D."/>
            <person name="Detter C."/>
            <person name="Tapia R."/>
            <person name="Han S."/>
            <person name="Land M.L."/>
            <person name="Ivanova N."/>
            <person name="Mikhailova N."/>
            <person name="Johnston A.W."/>
            <person name="Sanchez-Amat A."/>
        </authorList>
    </citation>
    <scope>NUCLEOTIDE SEQUENCE [LARGE SCALE GENOMIC DNA]</scope>
    <source>
        <strain evidence="2">ATCC 700492 / JCM 21426 / NBRC 103028 / MMB-1</strain>
    </source>
</reference>
<sequence length="276" mass="30716">MLFIDPITKTHLKIGQQNEPLKRRTTYSKLISDEVDISTEAHSVKEIALFTDQTHELQPEDSLIANLLAAVFDKCEKKHTPTIPLQSINKQTKRAVILQTPPIPRALSHNNAGDVNESKHKIEEFTAHVPVISKEGRSVDFTLFLELGLGSPKIADLFKESKKKIDTQPVKTPYELSYITSLPKELTFIVDQDGEADQIQTLLDIKQGDAGDIGKAGKYENAKGLRVWLINPKLITPILLGDANLGYVYVGNVTPSHKHIQSEEHPVAYQGIDIEA</sequence>
<keyword evidence="2" id="KW-1185">Reference proteome</keyword>
<dbReference type="AlphaFoldDB" id="F2K4E6"/>
<name>F2K4E6_MARM1</name>
<dbReference type="HOGENOM" id="CLU_1007626_0_0_6"/>
<proteinExistence type="predicted"/>
<evidence type="ECO:0000313" key="1">
    <source>
        <dbReference type="EMBL" id="ADZ90245.1"/>
    </source>
</evidence>
<protein>
    <submittedName>
        <fullName evidence="1">Uncharacterized protein</fullName>
    </submittedName>
</protein>
<dbReference type="RefSeq" id="WP_013660150.1">
    <property type="nucleotide sequence ID" value="NC_015276.1"/>
</dbReference>
<dbReference type="OrthoDB" id="6102773at2"/>
<evidence type="ECO:0000313" key="2">
    <source>
        <dbReference type="Proteomes" id="UP000001062"/>
    </source>
</evidence>
<gene>
    <name evidence="1" type="ordered locus">Marme_0970</name>
</gene>
<dbReference type="Proteomes" id="UP000001062">
    <property type="component" value="Chromosome"/>
</dbReference>
<organism evidence="1 2">
    <name type="scientific">Marinomonas mediterranea (strain ATCC 700492 / JCM 21426 / NBRC 103028 / MMB-1)</name>
    <dbReference type="NCBI Taxonomy" id="717774"/>
    <lineage>
        <taxon>Bacteria</taxon>
        <taxon>Pseudomonadati</taxon>
        <taxon>Pseudomonadota</taxon>
        <taxon>Gammaproteobacteria</taxon>
        <taxon>Oceanospirillales</taxon>
        <taxon>Oceanospirillaceae</taxon>
        <taxon>Marinomonas</taxon>
    </lineage>
</organism>